<dbReference type="Pfam" id="PF07669">
    <property type="entry name" value="Eco57I"/>
    <property type="match status" value="1"/>
</dbReference>
<dbReference type="GO" id="GO:0032259">
    <property type="term" value="P:methylation"/>
    <property type="evidence" value="ECO:0007669"/>
    <property type="project" value="UniProtKB-KW"/>
</dbReference>
<keyword evidence="3" id="KW-0808">Transferase</keyword>
<feature type="region of interest" description="Disordered" evidence="6">
    <location>
        <begin position="1566"/>
        <end position="1594"/>
    </location>
</feature>
<dbReference type="SUPFAM" id="SSF53335">
    <property type="entry name" value="S-adenosyl-L-methionine-dependent methyltransferases"/>
    <property type="match status" value="1"/>
</dbReference>
<dbReference type="KEGG" id="fal:FRAAL6331"/>
<keyword evidence="9" id="KW-1185">Reference proteome</keyword>
<dbReference type="Gene3D" id="3.40.50.150">
    <property type="entry name" value="Vaccinia Virus protein VP39"/>
    <property type="match status" value="1"/>
</dbReference>
<dbReference type="InterPro" id="IPR050953">
    <property type="entry name" value="N4_N6_ade-DNA_methylase"/>
</dbReference>
<evidence type="ECO:0000256" key="6">
    <source>
        <dbReference type="SAM" id="MobiDB-lite"/>
    </source>
</evidence>
<evidence type="ECO:0000256" key="4">
    <source>
        <dbReference type="ARBA" id="ARBA00022691"/>
    </source>
</evidence>
<dbReference type="GO" id="GO:0006304">
    <property type="term" value="P:DNA modification"/>
    <property type="evidence" value="ECO:0007669"/>
    <property type="project" value="InterPro"/>
</dbReference>
<evidence type="ECO:0000313" key="8">
    <source>
        <dbReference type="EMBL" id="CAJ64954.1"/>
    </source>
</evidence>
<proteinExistence type="predicted"/>
<evidence type="ECO:0000256" key="5">
    <source>
        <dbReference type="ARBA" id="ARBA00047942"/>
    </source>
</evidence>
<dbReference type="PANTHER" id="PTHR33841">
    <property type="entry name" value="DNA METHYLTRANSFERASE YEEA-RELATED"/>
    <property type="match status" value="1"/>
</dbReference>
<gene>
    <name evidence="8" type="ordered locus">FRAAL6331</name>
</gene>
<feature type="domain" description="Type II methyltransferase M.TaqI-like" evidence="7">
    <location>
        <begin position="634"/>
        <end position="956"/>
    </location>
</feature>
<dbReference type="InterPro" id="IPR029063">
    <property type="entry name" value="SAM-dependent_MTases_sf"/>
</dbReference>
<dbReference type="PANTHER" id="PTHR33841:SF1">
    <property type="entry name" value="DNA METHYLTRANSFERASE A"/>
    <property type="match status" value="1"/>
</dbReference>
<dbReference type="HOGENOM" id="CLU_003916_0_0_11"/>
<evidence type="ECO:0000313" key="9">
    <source>
        <dbReference type="Proteomes" id="UP000000657"/>
    </source>
</evidence>
<dbReference type="RefSeq" id="WP_011607379.1">
    <property type="nucleotide sequence ID" value="NC_008278.1"/>
</dbReference>
<evidence type="ECO:0000256" key="3">
    <source>
        <dbReference type="ARBA" id="ARBA00022679"/>
    </source>
</evidence>
<reference evidence="8 9" key="1">
    <citation type="journal article" date="2007" name="Genome Res.">
        <title>Genome characteristics of facultatively symbiotic Frankia sp. strains reflect host range and host plant biogeography.</title>
        <authorList>
            <person name="Normand P."/>
            <person name="Lapierre P."/>
            <person name="Tisa L.S."/>
            <person name="Gogarten J.P."/>
            <person name="Alloisio N."/>
            <person name="Bagnarol E."/>
            <person name="Bassi C.A."/>
            <person name="Berry A.M."/>
            <person name="Bickhart D.M."/>
            <person name="Choisne N."/>
            <person name="Couloux A."/>
            <person name="Cournoyer B."/>
            <person name="Cruveiller S."/>
            <person name="Daubin V."/>
            <person name="Demange N."/>
            <person name="Francino M.P."/>
            <person name="Goltsman E."/>
            <person name="Huang Y."/>
            <person name="Kopp O.R."/>
            <person name="Labarre L."/>
            <person name="Lapidus A."/>
            <person name="Lavire C."/>
            <person name="Marechal J."/>
            <person name="Martinez M."/>
            <person name="Mastronunzio J.E."/>
            <person name="Mullin B.C."/>
            <person name="Niemann J."/>
            <person name="Pujic P."/>
            <person name="Rawnsley T."/>
            <person name="Rouy Z."/>
            <person name="Schenowitz C."/>
            <person name="Sellstedt A."/>
            <person name="Tavares F."/>
            <person name="Tomkins J.P."/>
            <person name="Vallenet D."/>
            <person name="Valverde C."/>
            <person name="Wall L.G."/>
            <person name="Wang Y."/>
            <person name="Medigue C."/>
            <person name="Benson D.R."/>
        </authorList>
    </citation>
    <scope>NUCLEOTIDE SEQUENCE [LARGE SCALE GENOMIC DNA]</scope>
    <source>
        <strain evidence="9">DSM 45986 / CECT 9034 / ACN14a</strain>
    </source>
</reference>
<keyword evidence="2 8" id="KW-0489">Methyltransferase</keyword>
<dbReference type="eggNOG" id="COG1002">
    <property type="taxonomic scope" value="Bacteria"/>
</dbReference>
<keyword evidence="4" id="KW-0949">S-adenosyl-L-methionine</keyword>
<dbReference type="EMBL" id="CT573213">
    <property type="protein sequence ID" value="CAJ64954.1"/>
    <property type="molecule type" value="Genomic_DNA"/>
</dbReference>
<dbReference type="GO" id="GO:0009007">
    <property type="term" value="F:site-specific DNA-methyltransferase (adenine-specific) activity"/>
    <property type="evidence" value="ECO:0007669"/>
    <property type="project" value="UniProtKB-EC"/>
</dbReference>
<dbReference type="REBASE" id="13301">
    <property type="entry name" value="FalAORF6331P"/>
</dbReference>
<evidence type="ECO:0000256" key="1">
    <source>
        <dbReference type="ARBA" id="ARBA00011900"/>
    </source>
</evidence>
<sequence>MFDSIHNVGEFLSDHWLASVFPGQLRTLTKEWSERDAHGKPSPLRGLVAASGPFAKAKGRLPEPRQDAEARVSRARAVAGAAELVEAAGALHDLLLTAAGFDVKRQELTTEHGGLELAVPLTVRAQSHSGEALHILEALPAAGEDDLFDRDGAGRLLRPLRVIRSAENVQEIAAVTEALSTLFLSASPPRYAMVVAGGWLLLTDAARWSEGRYLVFDADTALARRQDTASGELAWHAGLWSADVLLPAGDEPASRLDGYLDESVKHAVGVSKDLREGLRESVEILANEVVAQRRAQGLPVEDLPELPRELVAQSLRFLYRILFLLYAEARPELGVLPVGAPEYGAGYGLDRLRDLLQVKLTSPAMRDGRHLHESLKLLFGLVNNGHRYRNGAGDDRADDGLRFEPLKSDLFDPGHAPLVDTLPLRNEALQQILALLLLSKERKGRDRGFVSYAQLGINQLGAVYEGLMSYSGFFAERDMIELAKDGEPDKGSWFVPAERAGEYDEKHLVMRVDPVTGHRRKITHRKGSFVFRLSGRDRQRSASYYTPEVLTRCVVKHSLAELLPDDEEWKAQRILDLTICEPALGSGAFLNEAINQLARKYLERRQEELKTSIPPDQYADELQKVKAHLALHRCYGVDLNRTAVELAEVSLWLNVMHPGLQGPWFGLHLRRGNSLVGARRATYDFTALNKAKQSWLKTPPTERHLAEGDIEFGEIHHFLLPAHGWGAVAETKQAKELAKDAADALKLWSKEIKKKPAIGQLGRLRALARRVERLWELTIRRLEISEREVARHIDVWQAERLPETAGAVSRQEVESALNDPERPYRRLRLVMDAWCALWFWPLNSDAPPPSLDEWIATLEDLLGTEPKAARKAQGDRLGLFGEIESFADLQDADDNERIMHQMKPVLQTMLARPWLGIVREIADREGFFHWELDYAHIFKQGGFDLQVGNPPWVRPTWEDDTALAEFDPFFKLEDRIPDAVFRDHRKVALASQRRTARYLNDVTSWVGLTEHVGSTVDHPVLAGLKINLYTNFVERVWRSSSAIGISGLLHPEGHYSDPRAGTLRMEAYRRLRLHAQFGNNLLLFAEVDNKESFGVNIYGQPRVVEFRNIARIVRPEILDESLVHDGFGEIPGIQFPQGGWDLRPHSSRIVRVDEKTLQIWGRLFDPPGSPWTEARLMRPLVAEHQEILEAISRQRVRLADIGFNWSLCWDEGQAKKDGYIVWDTHLPGSWDGVILQGPHFTSATPLARQPNLNCRSNKDYSPFDFEALDREVLPRTNYRRACDIATFRQAISLWDGRPFTDVWRLAWRNMVSADNERSLHAAIIPPGPTHVHAVHSLALESKHNTVINAGLWSSLPYDYLVKVSGMSKVAKETVDRFPLPIGHPARPWLASRALRLNCLTADYAPLWEELYETGFAEDGWTPPFTDRPALGVAEREWTMATPLRFDFDRRAALVEIDALAALMLGLTAEQLCLMYRAQFAVLRKYEYAMYFDAQGRKIAKDHHAMGVKQQKDDYKILHAWVADRGLDCDAPPELADRYRGPFRKPDREAEMRAAYAEFARRLGLDPETGAELAEPPGGVKLAGTPSGAVERAGA</sequence>
<dbReference type="InterPro" id="IPR011639">
    <property type="entry name" value="MethylTrfase_TaqI-like_dom"/>
</dbReference>
<accession>Q0RC73</accession>
<protein>
    <recommendedName>
        <fullName evidence="1">site-specific DNA-methyltransferase (adenine-specific)</fullName>
        <ecNumber evidence="1">2.1.1.72</ecNumber>
    </recommendedName>
</protein>
<evidence type="ECO:0000259" key="7">
    <source>
        <dbReference type="Pfam" id="PF07669"/>
    </source>
</evidence>
<dbReference type="Proteomes" id="UP000000657">
    <property type="component" value="Chromosome"/>
</dbReference>
<name>Q0RC73_FRAAA</name>
<organism evidence="8 9">
    <name type="scientific">Frankia alni (strain DSM 45986 / CECT 9034 / ACN14a)</name>
    <dbReference type="NCBI Taxonomy" id="326424"/>
    <lineage>
        <taxon>Bacteria</taxon>
        <taxon>Bacillati</taxon>
        <taxon>Actinomycetota</taxon>
        <taxon>Actinomycetes</taxon>
        <taxon>Frankiales</taxon>
        <taxon>Frankiaceae</taxon>
        <taxon>Frankia</taxon>
    </lineage>
</organism>
<evidence type="ECO:0000256" key="2">
    <source>
        <dbReference type="ARBA" id="ARBA00022603"/>
    </source>
</evidence>
<comment type="catalytic activity">
    <reaction evidence="5">
        <text>a 2'-deoxyadenosine in DNA + S-adenosyl-L-methionine = an N(6)-methyl-2'-deoxyadenosine in DNA + S-adenosyl-L-homocysteine + H(+)</text>
        <dbReference type="Rhea" id="RHEA:15197"/>
        <dbReference type="Rhea" id="RHEA-COMP:12418"/>
        <dbReference type="Rhea" id="RHEA-COMP:12419"/>
        <dbReference type="ChEBI" id="CHEBI:15378"/>
        <dbReference type="ChEBI" id="CHEBI:57856"/>
        <dbReference type="ChEBI" id="CHEBI:59789"/>
        <dbReference type="ChEBI" id="CHEBI:90615"/>
        <dbReference type="ChEBI" id="CHEBI:90616"/>
        <dbReference type="EC" id="2.1.1.72"/>
    </reaction>
</comment>
<dbReference type="STRING" id="326424.FRAAL6331"/>
<dbReference type="EC" id="2.1.1.72" evidence="1"/>